<name>A0A5N0EHR1_9NOCA</name>
<dbReference type="AlphaFoldDB" id="A0A5N0EHR1"/>
<evidence type="ECO:0000313" key="2">
    <source>
        <dbReference type="Proteomes" id="UP000323876"/>
    </source>
</evidence>
<comment type="caution">
    <text evidence="1">The sequence shown here is derived from an EMBL/GenBank/DDBJ whole genome shotgun (WGS) entry which is preliminary data.</text>
</comment>
<sequence>MAIARYAIPAQSSAPLDAGPPGTDVTRIRLTYLYPIADGATFAMALLGAMSGARITRSRLLAPAAIALIGSRTRPVRHLDIVILTMQAARNTQFRAVFYAQ</sequence>
<keyword evidence="2" id="KW-1185">Reference proteome</keyword>
<dbReference type="RefSeq" id="WP_150402536.1">
    <property type="nucleotide sequence ID" value="NZ_VXLC01000004.1"/>
</dbReference>
<accession>A0A5N0EHR1</accession>
<dbReference type="Proteomes" id="UP000323876">
    <property type="component" value="Unassembled WGS sequence"/>
</dbReference>
<protein>
    <submittedName>
        <fullName evidence="1">Uncharacterized protein</fullName>
    </submittedName>
</protein>
<evidence type="ECO:0000313" key="1">
    <source>
        <dbReference type="EMBL" id="KAA8888370.1"/>
    </source>
</evidence>
<reference evidence="1 2" key="1">
    <citation type="submission" date="2019-09" db="EMBL/GenBank/DDBJ databases">
        <authorList>
            <person name="Wang X."/>
        </authorList>
    </citation>
    <scope>NUCLEOTIDE SEQUENCE [LARGE SCALE GENOMIC DNA]</scope>
    <source>
        <strain evidence="1 2">CICC 11023</strain>
    </source>
</reference>
<organism evidence="1 2">
    <name type="scientific">Nocardia colli</name>
    <dbReference type="NCBI Taxonomy" id="2545717"/>
    <lineage>
        <taxon>Bacteria</taxon>
        <taxon>Bacillati</taxon>
        <taxon>Actinomycetota</taxon>
        <taxon>Actinomycetes</taxon>
        <taxon>Mycobacteriales</taxon>
        <taxon>Nocardiaceae</taxon>
        <taxon>Nocardia</taxon>
    </lineage>
</organism>
<dbReference type="EMBL" id="VXLC01000004">
    <property type="protein sequence ID" value="KAA8888370.1"/>
    <property type="molecule type" value="Genomic_DNA"/>
</dbReference>
<gene>
    <name evidence="1" type="ORF">F3087_15165</name>
</gene>
<proteinExistence type="predicted"/>